<proteinExistence type="predicted"/>
<reference evidence="9 10" key="1">
    <citation type="journal article" date="2019" name="Int. J. Syst. Evol. Microbiol.">
        <title>The Global Catalogue of Microorganisms (GCM) 10K type strain sequencing project: providing services to taxonomists for standard genome sequencing and annotation.</title>
        <authorList>
            <consortium name="The Broad Institute Genomics Platform"/>
            <consortium name="The Broad Institute Genome Sequencing Center for Infectious Disease"/>
            <person name="Wu L."/>
            <person name="Ma J."/>
        </authorList>
    </citation>
    <scope>NUCLEOTIDE SEQUENCE [LARGE SCALE GENOMIC DNA]</scope>
    <source>
        <strain evidence="9 10">JCM 14900</strain>
    </source>
</reference>
<dbReference type="SUPFAM" id="SSF81593">
    <property type="entry name" value="Nucleotidyltransferase substrate binding subunit/domain"/>
    <property type="match status" value="2"/>
</dbReference>
<feature type="domain" description="PII-uridylyltransferase/Glutamine-synthetase adenylyltransferase" evidence="8">
    <location>
        <begin position="359"/>
        <end position="493"/>
    </location>
</feature>
<dbReference type="InterPro" id="IPR013546">
    <property type="entry name" value="PII_UdlTrfase/GS_AdlTrfase"/>
</dbReference>
<dbReference type="PANTHER" id="PTHR30621">
    <property type="entry name" value="GLUTAMINE SYNTHETASE ADENYLYLTRANSFERASE"/>
    <property type="match status" value="1"/>
</dbReference>
<dbReference type="CDD" id="cd05401">
    <property type="entry name" value="NT_GlnE_GlnD_like"/>
    <property type="match status" value="2"/>
</dbReference>
<comment type="caution">
    <text evidence="9">The sequence shown here is derived from an EMBL/GenBank/DDBJ whole genome shotgun (WGS) entry which is preliminary data.</text>
</comment>
<dbReference type="GO" id="GO:0016779">
    <property type="term" value="F:nucleotidyltransferase activity"/>
    <property type="evidence" value="ECO:0007669"/>
    <property type="project" value="UniProtKB-KW"/>
</dbReference>
<dbReference type="InterPro" id="IPR043519">
    <property type="entry name" value="NT_sf"/>
</dbReference>
<dbReference type="Gene3D" id="1.20.120.330">
    <property type="entry name" value="Nucleotidyltransferases domain 2"/>
    <property type="match status" value="2"/>
</dbReference>
<name>A0ABN2P5C2_9MICO</name>
<keyword evidence="1" id="KW-0808">Transferase</keyword>
<dbReference type="Gene3D" id="3.30.460.10">
    <property type="entry name" value="Beta Polymerase, domain 2"/>
    <property type="match status" value="2"/>
</dbReference>
<keyword evidence="2 9" id="KW-0548">Nucleotidyltransferase</keyword>
<evidence type="ECO:0000256" key="6">
    <source>
        <dbReference type="ARBA" id="ARBA00023268"/>
    </source>
</evidence>
<evidence type="ECO:0000256" key="2">
    <source>
        <dbReference type="ARBA" id="ARBA00022695"/>
    </source>
</evidence>
<dbReference type="Pfam" id="PF03710">
    <property type="entry name" value="GlnE"/>
    <property type="match status" value="2"/>
</dbReference>
<keyword evidence="3" id="KW-0547">Nucleotide-binding</keyword>
<evidence type="ECO:0000256" key="3">
    <source>
        <dbReference type="ARBA" id="ARBA00022741"/>
    </source>
</evidence>
<feature type="domain" description="PII-uridylyltransferase/Glutamine-synthetase adenylyltransferase" evidence="8">
    <location>
        <begin position="875"/>
        <end position="1004"/>
    </location>
</feature>
<accession>A0ABN2P5C2</accession>
<evidence type="ECO:0000259" key="8">
    <source>
        <dbReference type="Pfam" id="PF08335"/>
    </source>
</evidence>
<evidence type="ECO:0000256" key="5">
    <source>
        <dbReference type="ARBA" id="ARBA00022842"/>
    </source>
</evidence>
<dbReference type="InterPro" id="IPR005190">
    <property type="entry name" value="GlnE_rpt_dom"/>
</dbReference>
<feature type="domain" description="Glutamate-ammonia ligase adenylyltransferase repeated" evidence="7">
    <location>
        <begin position="81"/>
        <end position="334"/>
    </location>
</feature>
<keyword evidence="6" id="KW-0511">Multifunctional enzyme</keyword>
<dbReference type="EMBL" id="BAAAOF010000001">
    <property type="protein sequence ID" value="GAA1912324.1"/>
    <property type="molecule type" value="Genomic_DNA"/>
</dbReference>
<evidence type="ECO:0000256" key="1">
    <source>
        <dbReference type="ARBA" id="ARBA00022679"/>
    </source>
</evidence>
<dbReference type="PANTHER" id="PTHR30621:SF0">
    <property type="entry name" value="BIFUNCTIONAL GLUTAMINE SYNTHETASE ADENYLYLTRANSFERASE_ADENYLYL-REMOVING ENZYME"/>
    <property type="match status" value="1"/>
</dbReference>
<evidence type="ECO:0000313" key="10">
    <source>
        <dbReference type="Proteomes" id="UP001501343"/>
    </source>
</evidence>
<evidence type="ECO:0000256" key="4">
    <source>
        <dbReference type="ARBA" id="ARBA00022840"/>
    </source>
</evidence>
<dbReference type="Proteomes" id="UP001501343">
    <property type="component" value="Unassembled WGS sequence"/>
</dbReference>
<dbReference type="SUPFAM" id="SSF81301">
    <property type="entry name" value="Nucleotidyltransferase"/>
    <property type="match status" value="2"/>
</dbReference>
<sequence length="1006" mass="110167">MPNARSSSLTELARLGFSELSEADALLGEVETETGIARHDLLIHAAEAADPDAALTGIARIARRDRESVAAAFRAPAAWRALCALVGASTGFADFFLRNPGEIAHLADAGTRLPTATEMTSSLLDSVASVDGFAGDGGEASWVSLRVRYRRILAQIAAYDLLQPSPVDVVADVAAALADAAGAALEASLCVARTRISSGAAGAGLFPREQVARAQLAIIGMGKTGARELNYVSDVDVIFVAGGDDDFVDEVGESRVVDIATRLAVQTMRGISGIEIEPPLWEVDANLRPEGKQGALVRSLDSHLSYYDRWAKSWEFQALLKARPIAGDAALGAAYVAAVQPKIWTSAARENFVDSVQRMRERVTEHIPPDDVPYQLKLGPGGIRDIEFTVQLLQLVHGLADDRIRQRGTLDALEALVAEGYIGRSEASAFARDYRILRLLEHRVQLRHLQRTHLMPSRPEELRTLARATGLVDSGPAVWELWESVKREVRDIHVRLFYRPLLSAVAALPADERALPGAERALSTEQAHDRLAAIGFADPAGALRHIAALTSGLSRKATIQRHLMPVMIRWFADGVDPDYGLIAFRRLSERLGDTPWFLRMLRDSSGAAERLTRVLAGSRYVGELMEWIPESAAWLDDPDALRPRSGVALQDEARAIQTRHETTDDAMRAVRGLRRRELLRTAMGALVGDTSIEEVADALSTITEVTIQATLRAVRRETVPPEDDALDFSIVAMGRFGGRELGFGSDADILYVYRPNGVDPQRANDLSRGLVTALRARSEDHRVPLDLDADLRPEGRNGPLVRSLDSYAEYYRRWSLSWEAQALLRARGVAGSVKLIREFIGLADDIRYPATPDPQGLREIKRIKARVENERLPQGVDPARHLKLGPGSLSDVEWLVQLLQLEHARAVPEMRTTSTIGALRAAQDAGIVTATDADRLADAWRLASRLRSANTLLSGQTSDVLPTDRRRLDGIGRLLGYPPRSATAVEEDYLGATRRARRVFERLFYG</sequence>
<gene>
    <name evidence="9" type="ORF">GCM10009775_01150</name>
</gene>
<dbReference type="RefSeq" id="WP_248149761.1">
    <property type="nucleotide sequence ID" value="NZ_BAAAOF010000001.1"/>
</dbReference>
<protein>
    <submittedName>
        <fullName evidence="9">Bifunctional [glutamine synthetase] adenylyltransferase/[glutamine synthetase]-adenylyl-L-tyrosine phosphorylase</fullName>
    </submittedName>
</protein>
<evidence type="ECO:0000259" key="7">
    <source>
        <dbReference type="Pfam" id="PF03710"/>
    </source>
</evidence>
<dbReference type="InterPro" id="IPR023057">
    <property type="entry name" value="GlnE"/>
</dbReference>
<organism evidence="9 10">
    <name type="scientific">Microbacterium aoyamense</name>
    <dbReference type="NCBI Taxonomy" id="344166"/>
    <lineage>
        <taxon>Bacteria</taxon>
        <taxon>Bacillati</taxon>
        <taxon>Actinomycetota</taxon>
        <taxon>Actinomycetes</taxon>
        <taxon>Micrococcales</taxon>
        <taxon>Microbacteriaceae</taxon>
        <taxon>Microbacterium</taxon>
    </lineage>
</organism>
<dbReference type="NCBIfam" id="NF010707">
    <property type="entry name" value="PRK14109.1"/>
    <property type="match status" value="1"/>
</dbReference>
<feature type="domain" description="Glutamate-ammonia ligase adenylyltransferase repeated" evidence="7">
    <location>
        <begin position="609"/>
        <end position="835"/>
    </location>
</feature>
<keyword evidence="10" id="KW-1185">Reference proteome</keyword>
<keyword evidence="5" id="KW-0460">Magnesium</keyword>
<keyword evidence="4" id="KW-0067">ATP-binding</keyword>
<dbReference type="Pfam" id="PF08335">
    <property type="entry name" value="GlnD_UR_UTase"/>
    <property type="match status" value="2"/>
</dbReference>
<evidence type="ECO:0000313" key="9">
    <source>
        <dbReference type="EMBL" id="GAA1912324.1"/>
    </source>
</evidence>